<comment type="caution">
    <text evidence="3">The sequence shown here is derived from an EMBL/GenBank/DDBJ whole genome shotgun (WGS) entry which is preliminary data.</text>
</comment>
<dbReference type="EMBL" id="WTVA01000001">
    <property type="protein sequence ID" value="MZR21202.1"/>
    <property type="molecule type" value="Genomic_DNA"/>
</dbReference>
<feature type="domain" description="Rap1a immunity protein" evidence="2">
    <location>
        <begin position="30"/>
        <end position="119"/>
    </location>
</feature>
<evidence type="ECO:0000256" key="1">
    <source>
        <dbReference type="SAM" id="SignalP"/>
    </source>
</evidence>
<organism evidence="3 4">
    <name type="scientific">Sneathiella chungangensis</name>
    <dbReference type="NCBI Taxonomy" id="1418234"/>
    <lineage>
        <taxon>Bacteria</taxon>
        <taxon>Pseudomonadati</taxon>
        <taxon>Pseudomonadota</taxon>
        <taxon>Alphaproteobacteria</taxon>
        <taxon>Sneathiellales</taxon>
        <taxon>Sneathiellaceae</taxon>
        <taxon>Sneathiella</taxon>
    </lineage>
</organism>
<dbReference type="AlphaFoldDB" id="A0A845MBW3"/>
<dbReference type="Proteomes" id="UP000445696">
    <property type="component" value="Unassembled WGS sequence"/>
</dbReference>
<feature type="chain" id="PRO_5032534579" description="Rap1a immunity protein domain-containing protein" evidence="1">
    <location>
        <begin position="25"/>
        <end position="120"/>
    </location>
</feature>
<sequence length="120" mass="13567">MKKFVVGIITILMLVGAYSEPARAVTTPNVLLNLCDINKPADDNANIYCALFILGTVETSEFFFLDGDDLGGYKFCRPDNTLNSQVNNIVWTYIREHPEQWHFAMITVTMLALREAFPCE</sequence>
<keyword evidence="4" id="KW-1185">Reference proteome</keyword>
<keyword evidence="1" id="KW-0732">Signal</keyword>
<proteinExistence type="predicted"/>
<evidence type="ECO:0000313" key="4">
    <source>
        <dbReference type="Proteomes" id="UP000445696"/>
    </source>
</evidence>
<dbReference type="RefSeq" id="WP_161337611.1">
    <property type="nucleotide sequence ID" value="NZ_JBHSDG010000002.1"/>
</dbReference>
<reference evidence="3 4" key="1">
    <citation type="journal article" date="2014" name="Int. J. Syst. Evol. Microbiol.">
        <title>Sneathiella chungangensis sp. nov., isolated from a marine sand, and emended description of the genus Sneathiella.</title>
        <authorList>
            <person name="Siamphan C."/>
            <person name="Kim H."/>
            <person name="Lee J.S."/>
            <person name="Kim W."/>
        </authorList>
    </citation>
    <scope>NUCLEOTIDE SEQUENCE [LARGE SCALE GENOMIC DNA]</scope>
    <source>
        <strain evidence="3 4">KCTC 32476</strain>
    </source>
</reference>
<gene>
    <name evidence="3" type="ORF">GQF03_02545</name>
</gene>
<evidence type="ECO:0000313" key="3">
    <source>
        <dbReference type="EMBL" id="MZR21202.1"/>
    </source>
</evidence>
<dbReference type="Gene3D" id="1.10.890.40">
    <property type="match status" value="1"/>
</dbReference>
<dbReference type="InterPro" id="IPR041238">
    <property type="entry name" value="Rap1a"/>
</dbReference>
<accession>A0A845MBW3</accession>
<protein>
    <recommendedName>
        <fullName evidence="2">Rap1a immunity protein domain-containing protein</fullName>
    </recommendedName>
</protein>
<evidence type="ECO:0000259" key="2">
    <source>
        <dbReference type="Pfam" id="PF18602"/>
    </source>
</evidence>
<name>A0A845MBW3_9PROT</name>
<dbReference type="Pfam" id="PF18602">
    <property type="entry name" value="Rap1a"/>
    <property type="match status" value="1"/>
</dbReference>
<feature type="signal peptide" evidence="1">
    <location>
        <begin position="1"/>
        <end position="24"/>
    </location>
</feature>